<dbReference type="PANTHER" id="PTHR30250:SF11">
    <property type="entry name" value="O-ANTIGEN TRANSPORTER-RELATED"/>
    <property type="match status" value="1"/>
</dbReference>
<evidence type="ECO:0000256" key="5">
    <source>
        <dbReference type="ARBA" id="ARBA00023136"/>
    </source>
</evidence>
<evidence type="ECO:0000313" key="7">
    <source>
        <dbReference type="EMBL" id="SCL15179.1"/>
    </source>
</evidence>
<gene>
    <name evidence="7" type="ORF">GA0070624_0640</name>
</gene>
<dbReference type="OrthoDB" id="5140599at2"/>
<dbReference type="AlphaFoldDB" id="A0A1C6RDG6"/>
<accession>A0A1C6RDG6</accession>
<sequence>MTQTRDPGTERLGTAGIAVTAAAMLTNALAYLVPVLAARELKAPELSALATALGLVAIASVPGVGLQLAVAVHHARHGRSAARRATLITAILSSGALLAATPLLTAGLHLSAEIPALLAVTTAAVVLSSRWLGELQGEQRFLRLAVGMAVLAAGRYGGVIAGLLLGAGLTGSLLAGALVAGLVPLALARLAVPPAPASAESVPAAPSLTAAQVVTGCGATLAMLVVSYADLLLARQLLPPAESGAYAVGTVLTKGALWAPQVVTVLALPRLARGDRRSRMVALAVTGGAGLLLVVASALGGGLAFRLVGGGDYVHLGAHAPVFAAVGALYALVFVLLNAQVAAGARWPAAPLWAATAGLVVVVLFLAPRSFTGLLWSALGTAVVALVGMGLASRWRREPIPAGPGPVSP</sequence>
<comment type="subcellular location">
    <subcellularLocation>
        <location evidence="1">Cell membrane</location>
        <topology evidence="1">Multi-pass membrane protein</topology>
    </subcellularLocation>
</comment>
<dbReference type="STRING" id="568872.GA0070624_0640"/>
<dbReference type="PANTHER" id="PTHR30250">
    <property type="entry name" value="PST FAMILY PREDICTED COLANIC ACID TRANSPORTER"/>
    <property type="match status" value="1"/>
</dbReference>
<name>A0A1C6RDG6_9ACTN</name>
<feature type="transmembrane region" description="Helical" evidence="6">
    <location>
        <begin position="12"/>
        <end position="37"/>
    </location>
</feature>
<feature type="transmembrane region" description="Helical" evidence="6">
    <location>
        <begin position="246"/>
        <end position="268"/>
    </location>
</feature>
<keyword evidence="3 6" id="KW-0812">Transmembrane</keyword>
<proteinExistence type="predicted"/>
<dbReference type="EMBL" id="FMHV01000002">
    <property type="protein sequence ID" value="SCL15179.1"/>
    <property type="molecule type" value="Genomic_DNA"/>
</dbReference>
<dbReference type="GO" id="GO:0005886">
    <property type="term" value="C:plasma membrane"/>
    <property type="evidence" value="ECO:0007669"/>
    <property type="project" value="UniProtKB-SubCell"/>
</dbReference>
<feature type="transmembrane region" description="Helical" evidence="6">
    <location>
        <begin position="349"/>
        <end position="367"/>
    </location>
</feature>
<feature type="transmembrane region" description="Helical" evidence="6">
    <location>
        <begin position="373"/>
        <end position="392"/>
    </location>
</feature>
<feature type="transmembrane region" description="Helical" evidence="6">
    <location>
        <begin position="280"/>
        <end position="304"/>
    </location>
</feature>
<feature type="transmembrane region" description="Helical" evidence="6">
    <location>
        <begin position="114"/>
        <end position="132"/>
    </location>
</feature>
<keyword evidence="5 6" id="KW-0472">Membrane</keyword>
<evidence type="ECO:0000256" key="1">
    <source>
        <dbReference type="ARBA" id="ARBA00004651"/>
    </source>
</evidence>
<feature type="transmembrane region" description="Helical" evidence="6">
    <location>
        <begin position="49"/>
        <end position="73"/>
    </location>
</feature>
<keyword evidence="2" id="KW-1003">Cell membrane</keyword>
<reference evidence="8" key="1">
    <citation type="submission" date="2016-06" db="EMBL/GenBank/DDBJ databases">
        <authorList>
            <person name="Varghese N."/>
            <person name="Submissions Spin"/>
        </authorList>
    </citation>
    <scope>NUCLEOTIDE SEQUENCE [LARGE SCALE GENOMIC DNA]</scope>
    <source>
        <strain evidence="8">DSM 45431</strain>
    </source>
</reference>
<dbReference type="Proteomes" id="UP000199413">
    <property type="component" value="Unassembled WGS sequence"/>
</dbReference>
<feature type="transmembrane region" description="Helical" evidence="6">
    <location>
        <begin position="316"/>
        <end position="337"/>
    </location>
</feature>
<evidence type="ECO:0000256" key="4">
    <source>
        <dbReference type="ARBA" id="ARBA00022989"/>
    </source>
</evidence>
<protein>
    <submittedName>
        <fullName evidence="7">Membrane protein involved in the export of O-antigen and teichoic acid</fullName>
    </submittedName>
</protein>
<keyword evidence="8" id="KW-1185">Reference proteome</keyword>
<evidence type="ECO:0000256" key="3">
    <source>
        <dbReference type="ARBA" id="ARBA00022692"/>
    </source>
</evidence>
<organism evidence="7 8">
    <name type="scientific">Micromonospora rhizosphaerae</name>
    <dbReference type="NCBI Taxonomy" id="568872"/>
    <lineage>
        <taxon>Bacteria</taxon>
        <taxon>Bacillati</taxon>
        <taxon>Actinomycetota</taxon>
        <taxon>Actinomycetes</taxon>
        <taxon>Micromonosporales</taxon>
        <taxon>Micromonosporaceae</taxon>
        <taxon>Micromonospora</taxon>
    </lineage>
</organism>
<feature type="transmembrane region" description="Helical" evidence="6">
    <location>
        <begin position="204"/>
        <end position="226"/>
    </location>
</feature>
<dbReference type="RefSeq" id="WP_091336512.1">
    <property type="nucleotide sequence ID" value="NZ_FMHV01000002.1"/>
</dbReference>
<feature type="transmembrane region" description="Helical" evidence="6">
    <location>
        <begin position="85"/>
        <end position="108"/>
    </location>
</feature>
<feature type="transmembrane region" description="Helical" evidence="6">
    <location>
        <begin position="173"/>
        <end position="192"/>
    </location>
</feature>
<evidence type="ECO:0000313" key="8">
    <source>
        <dbReference type="Proteomes" id="UP000199413"/>
    </source>
</evidence>
<evidence type="ECO:0000256" key="2">
    <source>
        <dbReference type="ARBA" id="ARBA00022475"/>
    </source>
</evidence>
<keyword evidence="4 6" id="KW-1133">Transmembrane helix</keyword>
<dbReference type="InterPro" id="IPR050833">
    <property type="entry name" value="Poly_Biosynth_Transport"/>
</dbReference>
<feature type="transmembrane region" description="Helical" evidence="6">
    <location>
        <begin position="144"/>
        <end position="167"/>
    </location>
</feature>
<evidence type="ECO:0000256" key="6">
    <source>
        <dbReference type="SAM" id="Phobius"/>
    </source>
</evidence>